<name>A0A1I1R055_9CLOT</name>
<dbReference type="EMBL" id="FOMG01000027">
    <property type="protein sequence ID" value="SFD25498.1"/>
    <property type="molecule type" value="Genomic_DNA"/>
</dbReference>
<gene>
    <name evidence="1" type="ORF">SAMN05421842_12744</name>
</gene>
<keyword evidence="2" id="KW-1185">Reference proteome</keyword>
<evidence type="ECO:0000313" key="1">
    <source>
        <dbReference type="EMBL" id="SFD25498.1"/>
    </source>
</evidence>
<dbReference type="Proteomes" id="UP000199263">
    <property type="component" value="Unassembled WGS sequence"/>
</dbReference>
<reference evidence="1 2" key="1">
    <citation type="submission" date="2016-10" db="EMBL/GenBank/DDBJ databases">
        <authorList>
            <person name="de Groot N.N."/>
        </authorList>
    </citation>
    <scope>NUCLEOTIDE SEQUENCE [LARGE SCALE GENOMIC DNA]</scope>
    <source>
        <strain evidence="1 2">DSM 12992</strain>
    </source>
</reference>
<protein>
    <submittedName>
        <fullName evidence="1">Uncharacterized protein</fullName>
    </submittedName>
</protein>
<organism evidence="1 2">
    <name type="scientific">Clostridium uliginosum</name>
    <dbReference type="NCBI Taxonomy" id="119641"/>
    <lineage>
        <taxon>Bacteria</taxon>
        <taxon>Bacillati</taxon>
        <taxon>Bacillota</taxon>
        <taxon>Clostridia</taxon>
        <taxon>Eubacteriales</taxon>
        <taxon>Clostridiaceae</taxon>
        <taxon>Clostridium</taxon>
    </lineage>
</organism>
<dbReference type="AlphaFoldDB" id="A0A1I1R055"/>
<dbReference type="RefSeq" id="WP_242943346.1">
    <property type="nucleotide sequence ID" value="NZ_FOMG01000027.1"/>
</dbReference>
<evidence type="ECO:0000313" key="2">
    <source>
        <dbReference type="Proteomes" id="UP000199263"/>
    </source>
</evidence>
<proteinExistence type="predicted"/>
<accession>A0A1I1R055</accession>
<sequence>MKFGENEIELKDGTTCILRSPDEHDAEKMINCAIQLIIFLISKFV</sequence>